<keyword evidence="1" id="KW-0378">Hydrolase</keyword>
<name>A0A5M3W0J1_9ACTN</name>
<dbReference type="InterPro" id="IPR044668">
    <property type="entry name" value="PuuD-like"/>
</dbReference>
<evidence type="ECO:0000313" key="2">
    <source>
        <dbReference type="Proteomes" id="UP000334990"/>
    </source>
</evidence>
<dbReference type="PANTHER" id="PTHR43235:SF1">
    <property type="entry name" value="GLUTAMINE AMIDOTRANSFERASE PB2B2.05-RELATED"/>
    <property type="match status" value="1"/>
</dbReference>
<dbReference type="Proteomes" id="UP000334990">
    <property type="component" value="Unassembled WGS sequence"/>
</dbReference>
<dbReference type="AlphaFoldDB" id="A0A5M3W0J1"/>
<comment type="caution">
    <text evidence="1">The sequence shown here is derived from an EMBL/GenBank/DDBJ whole genome shotgun (WGS) entry which is preliminary data.</text>
</comment>
<dbReference type="InterPro" id="IPR029062">
    <property type="entry name" value="Class_I_gatase-like"/>
</dbReference>
<proteinExistence type="predicted"/>
<accession>A0A5M3W0J1</accession>
<gene>
    <name evidence="1" type="ORF">Acor_37840</name>
</gene>
<dbReference type="Pfam" id="PF07722">
    <property type="entry name" value="Peptidase_C26"/>
    <property type="match status" value="1"/>
</dbReference>
<dbReference type="GO" id="GO:0005829">
    <property type="term" value="C:cytosol"/>
    <property type="evidence" value="ECO:0007669"/>
    <property type="project" value="TreeGrafter"/>
</dbReference>
<evidence type="ECO:0000313" key="1">
    <source>
        <dbReference type="EMBL" id="GES01720.1"/>
    </source>
</evidence>
<dbReference type="Gene3D" id="3.40.50.880">
    <property type="match status" value="1"/>
</dbReference>
<dbReference type="GO" id="GO:0006598">
    <property type="term" value="P:polyamine catabolic process"/>
    <property type="evidence" value="ECO:0007669"/>
    <property type="project" value="TreeGrafter"/>
</dbReference>
<dbReference type="EMBL" id="BLAD01000052">
    <property type="protein sequence ID" value="GES01720.1"/>
    <property type="molecule type" value="Genomic_DNA"/>
</dbReference>
<dbReference type="PROSITE" id="PS51273">
    <property type="entry name" value="GATASE_TYPE_1"/>
    <property type="match status" value="1"/>
</dbReference>
<organism evidence="1 2">
    <name type="scientific">Acrocarpospora corrugata</name>
    <dbReference type="NCBI Taxonomy" id="35763"/>
    <lineage>
        <taxon>Bacteria</taxon>
        <taxon>Bacillati</taxon>
        <taxon>Actinomycetota</taxon>
        <taxon>Actinomycetes</taxon>
        <taxon>Streptosporangiales</taxon>
        <taxon>Streptosporangiaceae</taxon>
        <taxon>Acrocarpospora</taxon>
    </lineage>
</organism>
<sequence length="243" mass="26205">MRHDGLAVAKNPLEIAMPRPLVGITTYLEAARWGAWVREAVLSPQAYTRAVEKAGGLPVLLPPLSPAGAEDHLRGLDGLILAGGVELDPAMYGEPRDSRVEEPQTHRDRFELALTRAAVAAGLPLLGVSRGMHMLNVAQGGTLIPWLPDVVAHDRHGTARHTVTVSVSSKIGKAIGDRAEVTGPHHQSVKRLGTNLLAVAWADDQIVEGIELQGHRFAVGVQWHPERTEDIRLIEALIEAARP</sequence>
<dbReference type="InterPro" id="IPR011697">
    <property type="entry name" value="Peptidase_C26"/>
</dbReference>
<dbReference type="CDD" id="cd01745">
    <property type="entry name" value="GATase1_2"/>
    <property type="match status" value="1"/>
</dbReference>
<dbReference type="PANTHER" id="PTHR43235">
    <property type="entry name" value="GLUTAMINE AMIDOTRANSFERASE PB2B2.05-RELATED"/>
    <property type="match status" value="1"/>
</dbReference>
<reference evidence="1 2" key="1">
    <citation type="submission" date="2019-10" db="EMBL/GenBank/DDBJ databases">
        <title>Whole genome shotgun sequence of Acrocarpospora corrugata NBRC 13972.</title>
        <authorList>
            <person name="Ichikawa N."/>
            <person name="Kimura A."/>
            <person name="Kitahashi Y."/>
            <person name="Komaki H."/>
            <person name="Oguchi A."/>
        </authorList>
    </citation>
    <scope>NUCLEOTIDE SEQUENCE [LARGE SCALE GENOMIC DNA]</scope>
    <source>
        <strain evidence="1 2">NBRC 13972</strain>
    </source>
</reference>
<keyword evidence="2" id="KW-1185">Reference proteome</keyword>
<dbReference type="GO" id="GO:0033969">
    <property type="term" value="F:gamma-glutamyl-gamma-aminobutyrate hydrolase activity"/>
    <property type="evidence" value="ECO:0007669"/>
    <property type="project" value="TreeGrafter"/>
</dbReference>
<dbReference type="SUPFAM" id="SSF52317">
    <property type="entry name" value="Class I glutamine amidotransferase-like"/>
    <property type="match status" value="1"/>
</dbReference>
<protein>
    <submittedName>
        <fullName evidence="1">Gamma-glutamyl-gamma-aminobutyrate hydrolase</fullName>
    </submittedName>
</protein>